<feature type="region of interest" description="Disordered" evidence="1">
    <location>
        <begin position="413"/>
        <end position="467"/>
    </location>
</feature>
<gene>
    <name evidence="3" type="ORF">THTE_2597</name>
</gene>
<feature type="region of interest" description="Disordered" evidence="1">
    <location>
        <begin position="485"/>
        <end position="534"/>
    </location>
</feature>
<dbReference type="Proteomes" id="UP000215086">
    <property type="component" value="Chromosome"/>
</dbReference>
<organism evidence="3 4">
    <name type="scientific">Thermogutta terrifontis</name>
    <dbReference type="NCBI Taxonomy" id="1331910"/>
    <lineage>
        <taxon>Bacteria</taxon>
        <taxon>Pseudomonadati</taxon>
        <taxon>Planctomycetota</taxon>
        <taxon>Planctomycetia</taxon>
        <taxon>Pirellulales</taxon>
        <taxon>Thermoguttaceae</taxon>
        <taxon>Thermogutta</taxon>
    </lineage>
</organism>
<accession>A0A286RGV1</accession>
<evidence type="ECO:0000256" key="1">
    <source>
        <dbReference type="SAM" id="MobiDB-lite"/>
    </source>
</evidence>
<evidence type="ECO:0000256" key="2">
    <source>
        <dbReference type="SAM" id="Phobius"/>
    </source>
</evidence>
<reference evidence="3 4" key="1">
    <citation type="journal article" name="Front. Microbiol.">
        <title>Sugar Metabolism of the First Thermophilic Planctomycete Thermogutta terrifontis: Comparative Genomic and Transcriptomic Approaches.</title>
        <authorList>
            <person name="Elcheninov A.G."/>
            <person name="Menzel P."/>
            <person name="Gudbergsdottir S.R."/>
            <person name="Slesarev A.I."/>
            <person name="Kadnikov V.V."/>
            <person name="Krogh A."/>
            <person name="Bonch-Osmolovskaya E.A."/>
            <person name="Peng X."/>
            <person name="Kublanov I.V."/>
        </authorList>
    </citation>
    <scope>NUCLEOTIDE SEQUENCE [LARGE SCALE GENOMIC DNA]</scope>
    <source>
        <strain evidence="3 4">R1</strain>
    </source>
</reference>
<dbReference type="Gene3D" id="2.60.200.20">
    <property type="match status" value="1"/>
</dbReference>
<dbReference type="AlphaFoldDB" id="A0A286RGV1"/>
<feature type="region of interest" description="Disordered" evidence="1">
    <location>
        <begin position="340"/>
        <end position="360"/>
    </location>
</feature>
<dbReference type="EMBL" id="CP018477">
    <property type="protein sequence ID" value="ASV75199.1"/>
    <property type="molecule type" value="Genomic_DNA"/>
</dbReference>
<evidence type="ECO:0008006" key="5">
    <source>
        <dbReference type="Google" id="ProtNLM"/>
    </source>
</evidence>
<keyword evidence="2" id="KW-1133">Transmembrane helix</keyword>
<evidence type="ECO:0000313" key="4">
    <source>
        <dbReference type="Proteomes" id="UP000215086"/>
    </source>
</evidence>
<proteinExistence type="predicted"/>
<feature type="compositionally biased region" description="Basic and acidic residues" evidence="1">
    <location>
        <begin position="458"/>
        <end position="467"/>
    </location>
</feature>
<dbReference type="InterPro" id="IPR008984">
    <property type="entry name" value="SMAD_FHA_dom_sf"/>
</dbReference>
<keyword evidence="2" id="KW-0472">Membrane</keyword>
<name>A0A286RGV1_9BACT</name>
<feature type="transmembrane region" description="Helical" evidence="2">
    <location>
        <begin position="601"/>
        <end position="620"/>
    </location>
</feature>
<keyword evidence="4" id="KW-1185">Reference proteome</keyword>
<protein>
    <recommendedName>
        <fullName evidence="5">FHA domain-containing protein</fullName>
    </recommendedName>
</protein>
<sequence>MQSPGDVETTPETVFTIEGSTHNGRRLALQSSRILVGSSQRCTLRLVARGVAPYHCLIIRGRERTIFHALNGHFEHNGQAAERGVLNPGDILAIGPVKLRFARGQNGLNCNATLGQSFGEAVSHRGEPTSRPLGVDTQFQSQAALVADAHTGKNASQAASDEISQTVGWPILTNNPGQNGSSVPGFITETVWNPCGFAEWHYCLPEWNAVNSVACDDPSLTQTANLTAIEESLGRLESLTDRFAESLSSVRLSGDRLAHLVERLQEWIRLSTESRSSTGRSLNIAEEGVEERGEMSPVESPCIGESSDAVQAAIEEPQIGQETVARAAIVEEQPGPIHLDAKIGGKDLPGYPESTGRPDGTLELFRMQIPLECGPGEDQKDEAPPSLESCVAINSPDEAAVEEGVRRYSHYGEDGVQISPCTPGGQEADTPQELDQSVAKESEDGAGCNGEASPSSDGHSESGDHERAVREYMRELLSRLRLASGRGESENADMEGPEPSPQAVTAREMSPTKTRRPPAPNPLSRPRGARRRAVAPEKNLNFAAMRELANLASQAAIDRYARAKLHQAQRSKAAVVLTAIGAAAAIFALDWLWGVSPLGRIAFFVSILVALVYGIQYAVLTGKLIINPRGQLQLAERRIGREMRKLVPPQKPLLPER</sequence>
<dbReference type="KEGG" id="ttf:THTE_2597"/>
<feature type="transmembrane region" description="Helical" evidence="2">
    <location>
        <begin position="574"/>
        <end position="595"/>
    </location>
</feature>
<keyword evidence="2" id="KW-0812">Transmembrane</keyword>
<evidence type="ECO:0000313" key="3">
    <source>
        <dbReference type="EMBL" id="ASV75199.1"/>
    </source>
</evidence>
<dbReference type="SUPFAM" id="SSF49879">
    <property type="entry name" value="SMAD/FHA domain"/>
    <property type="match status" value="1"/>
</dbReference>